<name>A0A401NR53_SCYTO</name>
<gene>
    <name evidence="2" type="ORF">scyTo_0009644</name>
</gene>
<feature type="region of interest" description="Disordered" evidence="1">
    <location>
        <begin position="215"/>
        <end position="254"/>
    </location>
</feature>
<evidence type="ECO:0000313" key="3">
    <source>
        <dbReference type="Proteomes" id="UP000288216"/>
    </source>
</evidence>
<feature type="region of interest" description="Disordered" evidence="1">
    <location>
        <begin position="54"/>
        <end position="133"/>
    </location>
</feature>
<evidence type="ECO:0008006" key="4">
    <source>
        <dbReference type="Google" id="ProtNLM"/>
    </source>
</evidence>
<feature type="compositionally biased region" description="Polar residues" evidence="1">
    <location>
        <begin position="122"/>
        <end position="133"/>
    </location>
</feature>
<feature type="compositionally biased region" description="Polar residues" evidence="1">
    <location>
        <begin position="238"/>
        <end position="254"/>
    </location>
</feature>
<comment type="caution">
    <text evidence="2">The sequence shown here is derived from an EMBL/GenBank/DDBJ whole genome shotgun (WGS) entry which is preliminary data.</text>
</comment>
<dbReference type="OrthoDB" id="10002384at2759"/>
<dbReference type="STRING" id="75743.A0A401NR53"/>
<dbReference type="AlphaFoldDB" id="A0A401NR53"/>
<dbReference type="PANTHER" id="PTHR34831">
    <property type="entry name" value="MIGRATION AND INVASION-INHIBITORY PROTEIN"/>
    <property type="match status" value="1"/>
</dbReference>
<organism evidence="2 3">
    <name type="scientific">Scyliorhinus torazame</name>
    <name type="common">Cloudy catshark</name>
    <name type="synonym">Catulus torazame</name>
    <dbReference type="NCBI Taxonomy" id="75743"/>
    <lineage>
        <taxon>Eukaryota</taxon>
        <taxon>Metazoa</taxon>
        <taxon>Chordata</taxon>
        <taxon>Craniata</taxon>
        <taxon>Vertebrata</taxon>
        <taxon>Chondrichthyes</taxon>
        <taxon>Elasmobranchii</taxon>
        <taxon>Galeomorphii</taxon>
        <taxon>Galeoidea</taxon>
        <taxon>Carcharhiniformes</taxon>
        <taxon>Scyliorhinidae</taxon>
        <taxon>Scyliorhinus</taxon>
    </lineage>
</organism>
<dbReference type="PANTHER" id="PTHR34831:SF1">
    <property type="entry name" value="MIGRATION AND INVASION-INHIBITORY PROTEIN"/>
    <property type="match status" value="1"/>
</dbReference>
<reference evidence="2 3" key="1">
    <citation type="journal article" date="2018" name="Nat. Ecol. Evol.">
        <title>Shark genomes provide insights into elasmobranch evolution and the origin of vertebrates.</title>
        <authorList>
            <person name="Hara Y"/>
            <person name="Yamaguchi K"/>
            <person name="Onimaru K"/>
            <person name="Kadota M"/>
            <person name="Koyanagi M"/>
            <person name="Keeley SD"/>
            <person name="Tatsumi K"/>
            <person name="Tanaka K"/>
            <person name="Motone F"/>
            <person name="Kageyama Y"/>
            <person name="Nozu R"/>
            <person name="Adachi N"/>
            <person name="Nishimura O"/>
            <person name="Nakagawa R"/>
            <person name="Tanegashima C"/>
            <person name="Kiyatake I"/>
            <person name="Matsumoto R"/>
            <person name="Murakumo K"/>
            <person name="Nishida K"/>
            <person name="Terakita A"/>
            <person name="Kuratani S"/>
            <person name="Sato K"/>
            <person name="Hyodo S Kuraku.S."/>
        </authorList>
    </citation>
    <scope>NUCLEOTIDE SEQUENCE [LARGE SCALE GENOMIC DNA]</scope>
</reference>
<dbReference type="Pfam" id="PF15734">
    <property type="entry name" value="MIIP"/>
    <property type="match status" value="1"/>
</dbReference>
<evidence type="ECO:0000256" key="1">
    <source>
        <dbReference type="SAM" id="MobiDB-lite"/>
    </source>
</evidence>
<dbReference type="EMBL" id="BFAA01004001">
    <property type="protein sequence ID" value="GCB63337.1"/>
    <property type="molecule type" value="Genomic_DNA"/>
</dbReference>
<dbReference type="GO" id="GO:0010972">
    <property type="term" value="P:negative regulation of G2/M transition of mitotic cell cycle"/>
    <property type="evidence" value="ECO:0007669"/>
    <property type="project" value="InterPro"/>
</dbReference>
<protein>
    <recommendedName>
        <fullName evidence="4">Migration and invasion inhibitory protein</fullName>
    </recommendedName>
</protein>
<dbReference type="OMA" id="ECVHQEY"/>
<dbReference type="InterPro" id="IPR031466">
    <property type="entry name" value="MIIP"/>
</dbReference>
<keyword evidence="3" id="KW-1185">Reference proteome</keyword>
<evidence type="ECO:0000313" key="2">
    <source>
        <dbReference type="EMBL" id="GCB63337.1"/>
    </source>
</evidence>
<sequence length="567" mass="63567">MSHSDYLQLLRDQNKHLLQKLRVERLRAPWNVLLPPESGDGTRPTDLHSAQNRFAADSQRNSNGNKFEQEDASSLKNPNLKDQADSELPGEKVYDDGSQQPGEVVVTESQKGREASRAALYSPSTRRAKQQSWTLGAGDAAGMELIDWLPDGEAGTVPNIEPNCFSSIGMLPKGSLIPEEKLSCERGKVKSQTRPRSIPCKLLTDDHVSKHLKCSTPFTKPPSAPSVTREPEPPILGHSSTGGANYNGNTPMHHSRFLQSLSEDPKPRSKLEPSLYMDWLLDEGNDRHREQFIRDTQKPKSILLESHSKVAKADDVGHVTFLSPKEESSLRAEVQARRPFLGYDWIAGLMDIDSPMSEKSEQYFMELQDFRRVNKEECVHQEYMEAEELDVPAMDQEKLDYNRHIHQCSHSYRVNSRLFAVPLEPAAACPICKTPKSKRPHTLEEPAYIRVSIPRSTLLPPHKYKPHRRKSFDPTDSLSLPSHCLLGWESTMPSTIPIANTLDLRSTVELKTPSSPLDCNLSNLSAAASRVAGGTRSDELLSLSRLTGYQFQRLRLNSPHSTSYPVC</sequence>
<dbReference type="GO" id="GO:0030336">
    <property type="term" value="P:negative regulation of cell migration"/>
    <property type="evidence" value="ECO:0007669"/>
    <property type="project" value="InterPro"/>
</dbReference>
<dbReference type="Proteomes" id="UP000288216">
    <property type="component" value="Unassembled WGS sequence"/>
</dbReference>
<proteinExistence type="predicted"/>
<accession>A0A401NR53</accession>
<feature type="compositionally biased region" description="Polar residues" evidence="1">
    <location>
        <begin position="54"/>
        <end position="77"/>
    </location>
</feature>